<comment type="caution">
    <text evidence="4">The sequence shown here is derived from an EMBL/GenBank/DDBJ whole genome shotgun (WGS) entry which is preliminary data.</text>
</comment>
<accession>A0A3L9Y464</accession>
<dbReference type="RefSeq" id="WP_121896203.1">
    <property type="nucleotide sequence ID" value="NZ_RCNT01000001.1"/>
</dbReference>
<evidence type="ECO:0000313" key="4">
    <source>
        <dbReference type="EMBL" id="RMA43611.1"/>
    </source>
</evidence>
<feature type="region of interest" description="Disordered" evidence="2">
    <location>
        <begin position="642"/>
        <end position="844"/>
    </location>
</feature>
<keyword evidence="5" id="KW-1185">Reference proteome</keyword>
<dbReference type="Proteomes" id="UP000281343">
    <property type="component" value="Unassembled WGS sequence"/>
</dbReference>
<keyword evidence="3" id="KW-0812">Transmembrane</keyword>
<proteinExistence type="predicted"/>
<feature type="compositionally biased region" description="Low complexity" evidence="2">
    <location>
        <begin position="645"/>
        <end position="664"/>
    </location>
</feature>
<feature type="compositionally biased region" description="Gly residues" evidence="2">
    <location>
        <begin position="665"/>
        <end position="680"/>
    </location>
</feature>
<protein>
    <submittedName>
        <fullName evidence="4">DUF4175 domain-containing protein</fullName>
    </submittedName>
</protein>
<dbReference type="EMBL" id="RCNT01000001">
    <property type="protein sequence ID" value="RMA43611.1"/>
    <property type="molecule type" value="Genomic_DNA"/>
</dbReference>
<feature type="coiled-coil region" evidence="1">
    <location>
        <begin position="491"/>
        <end position="603"/>
    </location>
</feature>
<evidence type="ECO:0000256" key="1">
    <source>
        <dbReference type="SAM" id="Coils"/>
    </source>
</evidence>
<feature type="compositionally biased region" description="Basic and acidic residues" evidence="2">
    <location>
        <begin position="751"/>
        <end position="760"/>
    </location>
</feature>
<organism evidence="4 5">
    <name type="scientific">Rhodophyticola porphyridii</name>
    <dbReference type="NCBI Taxonomy" id="1852017"/>
    <lineage>
        <taxon>Bacteria</taxon>
        <taxon>Pseudomonadati</taxon>
        <taxon>Pseudomonadota</taxon>
        <taxon>Alphaproteobacteria</taxon>
        <taxon>Rhodobacterales</taxon>
        <taxon>Roseobacteraceae</taxon>
        <taxon>Rhodophyticola</taxon>
    </lineage>
</organism>
<dbReference type="AlphaFoldDB" id="A0A3L9Y464"/>
<name>A0A3L9Y464_9RHOB</name>
<evidence type="ECO:0000256" key="2">
    <source>
        <dbReference type="SAM" id="MobiDB-lite"/>
    </source>
</evidence>
<feature type="compositionally biased region" description="Low complexity" evidence="2">
    <location>
        <begin position="695"/>
        <end position="705"/>
    </location>
</feature>
<evidence type="ECO:0000313" key="5">
    <source>
        <dbReference type="Proteomes" id="UP000281343"/>
    </source>
</evidence>
<feature type="transmembrane region" description="Helical" evidence="3">
    <location>
        <begin position="34"/>
        <end position="54"/>
    </location>
</feature>
<feature type="transmembrane region" description="Helical" evidence="3">
    <location>
        <begin position="154"/>
        <end position="174"/>
    </location>
</feature>
<dbReference type="OrthoDB" id="8477685at2"/>
<dbReference type="Pfam" id="PF13779">
    <property type="entry name" value="DUF4175"/>
    <property type="match status" value="1"/>
</dbReference>
<reference evidence="4 5" key="1">
    <citation type="submission" date="2018-10" db="EMBL/GenBank/DDBJ databases">
        <authorList>
            <person name="Jung H.S."/>
            <person name="Jeon C.O."/>
        </authorList>
    </citation>
    <scope>NUCLEOTIDE SEQUENCE [LARGE SCALE GENOMIC DNA]</scope>
    <source>
        <strain evidence="4 5">MA-7-27</strain>
    </source>
</reference>
<feature type="transmembrane region" description="Helical" evidence="3">
    <location>
        <begin position="60"/>
        <end position="78"/>
    </location>
</feature>
<evidence type="ECO:0000256" key="3">
    <source>
        <dbReference type="SAM" id="Phobius"/>
    </source>
</evidence>
<gene>
    <name evidence="4" type="ORF">D9R08_01360</name>
</gene>
<sequence>MTDQIPPTDAVLRRLAWPLRLTRAGMFAERAVRAFWPVWTILLLAIAVFAFGAADALPLEVLWVALVLILASLIWFVVKGLRGFRLPTREAALDRLDRTLPGRPITALIDTPAVGGDDPASRAVWEAHVARMTIRAATARAPEPDLRISDRDPYGLRFIAATAFAMALLFGAIWRVGDVGDAVVGAGEASISGPSWEGWVEPPLYTGLPSLYLNDITREEFEAPAGSRITMRFYGEVGALRLRQSVMAPPAGETTDTTAPAQDLILERSGEIAVEGPNGRSWQIVMLQDQPPAVVLDGEMTGIPPGQMQFTYTATDDYAVISGQARLMLNADAADRRFGLAVEPEPREALVLDLPMPFAGSRAEFSELLVEDLSQHPFANLPVTLTLTVVDDAGQIGTIRETIDRLPGRRFFDPLANAIIEQRRDILWSSENAPRAAQILRAISHRPDGAFDDDGAYLMVRTAIRRLEAAVDSISVETRDQVAEILWNAAIELEEGDLADALERLRRAQDRLAEAMRQGASDEEIAQLMDELRQAMDDYMQQLAENAQPGEDQPDGGETMEMSMADLNEMLRRIEELMQQGRMAEAQEMLDALRQMMENMQITQGEGGDGPQTPGEQAMQDLQDTLRDQQSLSDDSFQELQEQFNPGRPNPQQGPQGQQSQQGPGQPGQEGQPGQGGQNGEPGEQAQDGQGGPQSGQPGQQPGTEQGEGRGGEGDGRSLAQRQEDLRRQLQEQALNLPGEGTEGGEAARQALEDAERAMDEAAEALGRGDLADALDSQSEAMEALREGMGELGRALAQESGTEEPGQGQADGTAPPDRPLQDPLGRQAGNAGAFGSEEGFEQREEAFRRARELLDEIRRRSAEQDRPEVELEYLRRLLDQF</sequence>
<dbReference type="InterPro" id="IPR012683">
    <property type="entry name" value="CHP02302_TM"/>
</dbReference>
<keyword evidence="1" id="KW-0175">Coiled coil</keyword>
<feature type="compositionally biased region" description="Basic and acidic residues" evidence="2">
    <location>
        <begin position="707"/>
        <end position="730"/>
    </location>
</feature>
<keyword evidence="3" id="KW-0472">Membrane</keyword>
<keyword evidence="3" id="KW-1133">Transmembrane helix</keyword>